<gene>
    <name evidence="1" type="ordered locus">Dacet_0314</name>
</gene>
<protein>
    <submittedName>
        <fullName evidence="1">Uncharacterized protein</fullName>
    </submittedName>
</protein>
<dbReference type="RefSeq" id="WP_013009659.1">
    <property type="nucleotide sequence ID" value="NC_013943.1"/>
</dbReference>
<dbReference type="KEGG" id="dap:Dacet_0314"/>
<dbReference type="AlphaFoldDB" id="D4H2Q3"/>
<evidence type="ECO:0000313" key="1">
    <source>
        <dbReference type="EMBL" id="ADD67114.1"/>
    </source>
</evidence>
<dbReference type="HOGENOM" id="CLU_1515506_0_0_0"/>
<dbReference type="InParanoid" id="D4H2Q3"/>
<sequence length="177" mass="19907">MDHDFSNFNNSGGKRQKERGYIQDIDASGVLLNTLTAFEEIDKLENLAVNDEVVEESIESFLPSLENIMEFSSYLRDKIEFILNMNGLANDPAFVIDTSKSGKKVSLSGDRKDLRKVSRLINSDSETRDGLLTLLSIAGQTYELLQSLDKEEKPAFNESARITYLYGDGYLSLYKEG</sequence>
<dbReference type="EMBL" id="CP001968">
    <property type="protein sequence ID" value="ADD67114.1"/>
    <property type="molecule type" value="Genomic_DNA"/>
</dbReference>
<dbReference type="Proteomes" id="UP000002012">
    <property type="component" value="Chromosome"/>
</dbReference>
<name>D4H2Q3_DENA2</name>
<reference evidence="1 2" key="1">
    <citation type="journal article" date="2010" name="Stand. Genomic Sci.">
        <title>Complete genome sequence of Denitrovibrio acetiphilus type strain (N2460).</title>
        <authorList>
            <person name="Kiss H."/>
            <person name="Lang E."/>
            <person name="Lapidus A."/>
            <person name="Copeland A."/>
            <person name="Nolan M."/>
            <person name="Glavina Del Rio T."/>
            <person name="Chen F."/>
            <person name="Lucas S."/>
            <person name="Tice H."/>
            <person name="Cheng J.F."/>
            <person name="Han C."/>
            <person name="Goodwin L."/>
            <person name="Pitluck S."/>
            <person name="Liolios K."/>
            <person name="Pati A."/>
            <person name="Ivanova N."/>
            <person name="Mavromatis K."/>
            <person name="Chen A."/>
            <person name="Palaniappan K."/>
            <person name="Land M."/>
            <person name="Hauser L."/>
            <person name="Chang Y.J."/>
            <person name="Jeffries C.D."/>
            <person name="Detter J.C."/>
            <person name="Brettin T."/>
            <person name="Spring S."/>
            <person name="Rohde M."/>
            <person name="Goker M."/>
            <person name="Woyke T."/>
            <person name="Bristow J."/>
            <person name="Eisen J.A."/>
            <person name="Markowitz V."/>
            <person name="Hugenholtz P."/>
            <person name="Kyrpides N.C."/>
            <person name="Klenk H.P."/>
        </authorList>
    </citation>
    <scope>NUCLEOTIDE SEQUENCE [LARGE SCALE GENOMIC DNA]</scope>
    <source>
        <strain evidence="2">DSM 12809 / NBRC 114555 / N2460</strain>
    </source>
</reference>
<dbReference type="STRING" id="522772.Dacet_0314"/>
<evidence type="ECO:0000313" key="2">
    <source>
        <dbReference type="Proteomes" id="UP000002012"/>
    </source>
</evidence>
<accession>D4H2Q3</accession>
<organism evidence="1 2">
    <name type="scientific">Denitrovibrio acetiphilus (strain DSM 12809 / NBRC 114555 / N2460)</name>
    <dbReference type="NCBI Taxonomy" id="522772"/>
    <lineage>
        <taxon>Bacteria</taxon>
        <taxon>Pseudomonadati</taxon>
        <taxon>Deferribacterota</taxon>
        <taxon>Deferribacteres</taxon>
        <taxon>Deferribacterales</taxon>
        <taxon>Geovibrionaceae</taxon>
        <taxon>Denitrovibrio</taxon>
    </lineage>
</organism>
<dbReference type="PaxDb" id="522772-Dacet_0314"/>
<keyword evidence="2" id="KW-1185">Reference proteome</keyword>
<proteinExistence type="predicted"/>